<evidence type="ECO:0000259" key="2">
    <source>
        <dbReference type="Pfam" id="PF00248"/>
    </source>
</evidence>
<dbReference type="Gene3D" id="3.20.20.100">
    <property type="entry name" value="NADP-dependent oxidoreductase domain"/>
    <property type="match status" value="1"/>
</dbReference>
<gene>
    <name evidence="3" type="ORF">G5B47_18350</name>
</gene>
<comment type="caution">
    <text evidence="3">The sequence shown here is derived from an EMBL/GenBank/DDBJ whole genome shotgun (WGS) entry which is preliminary data.</text>
</comment>
<dbReference type="EMBL" id="JAAKGU010000009">
    <property type="protein sequence ID" value="NGM84374.1"/>
    <property type="molecule type" value="Genomic_DNA"/>
</dbReference>
<accession>A0A6M1PPN5</accession>
<dbReference type="InterPro" id="IPR023210">
    <property type="entry name" value="NADP_OxRdtase_dom"/>
</dbReference>
<sequence length="81" mass="8971">MGMSEFDSVHPLTAVQSEYSLMARAVENTILPTLQELGIGFVAYSPLSRGLLTGRLNQDDLDQEGVFGFKLKYKKSNFSVL</sequence>
<evidence type="ECO:0000313" key="3">
    <source>
        <dbReference type="EMBL" id="NGM84374.1"/>
    </source>
</evidence>
<evidence type="ECO:0000256" key="1">
    <source>
        <dbReference type="ARBA" id="ARBA00023002"/>
    </source>
</evidence>
<dbReference type="PANTHER" id="PTHR43625">
    <property type="entry name" value="AFLATOXIN B1 ALDEHYDE REDUCTASE"/>
    <property type="match status" value="1"/>
</dbReference>
<feature type="domain" description="NADP-dependent oxidoreductase" evidence="2">
    <location>
        <begin position="9"/>
        <end position="59"/>
    </location>
</feature>
<dbReference type="Pfam" id="PF00248">
    <property type="entry name" value="Aldo_ket_red"/>
    <property type="match status" value="1"/>
</dbReference>
<dbReference type="GO" id="GO:0005737">
    <property type="term" value="C:cytoplasm"/>
    <property type="evidence" value="ECO:0007669"/>
    <property type="project" value="TreeGrafter"/>
</dbReference>
<organism evidence="3 4">
    <name type="scientific">Paenibacillus apii</name>
    <dbReference type="NCBI Taxonomy" id="1850370"/>
    <lineage>
        <taxon>Bacteria</taxon>
        <taxon>Bacillati</taxon>
        <taxon>Bacillota</taxon>
        <taxon>Bacilli</taxon>
        <taxon>Bacillales</taxon>
        <taxon>Paenibacillaceae</taxon>
        <taxon>Paenibacillus</taxon>
    </lineage>
</organism>
<dbReference type="AlphaFoldDB" id="A0A6M1PPN5"/>
<dbReference type="PANTHER" id="PTHR43625:SF40">
    <property type="entry name" value="ALDO-KETO REDUCTASE YAKC [NADP(+)]"/>
    <property type="match status" value="1"/>
</dbReference>
<dbReference type="GO" id="GO:0016491">
    <property type="term" value="F:oxidoreductase activity"/>
    <property type="evidence" value="ECO:0007669"/>
    <property type="project" value="UniProtKB-KW"/>
</dbReference>
<dbReference type="InterPro" id="IPR036812">
    <property type="entry name" value="NAD(P)_OxRdtase_dom_sf"/>
</dbReference>
<reference evidence="3 4" key="1">
    <citation type="submission" date="2020-02" db="EMBL/GenBank/DDBJ databases">
        <authorList>
            <person name="Gao J."/>
            <person name="Sun J."/>
        </authorList>
    </citation>
    <scope>NUCLEOTIDE SEQUENCE [LARGE SCALE GENOMIC DNA]</scope>
    <source>
        <strain evidence="3 4">7124</strain>
    </source>
</reference>
<dbReference type="InterPro" id="IPR050791">
    <property type="entry name" value="Aldo-Keto_reductase"/>
</dbReference>
<proteinExistence type="predicted"/>
<keyword evidence="1" id="KW-0560">Oxidoreductase</keyword>
<name>A0A6M1PPN5_9BACL</name>
<dbReference type="Proteomes" id="UP000480151">
    <property type="component" value="Unassembled WGS sequence"/>
</dbReference>
<evidence type="ECO:0000313" key="4">
    <source>
        <dbReference type="Proteomes" id="UP000480151"/>
    </source>
</evidence>
<keyword evidence="4" id="KW-1185">Reference proteome</keyword>
<protein>
    <recommendedName>
        <fullName evidence="2">NADP-dependent oxidoreductase domain-containing protein</fullName>
    </recommendedName>
</protein>
<dbReference type="SUPFAM" id="SSF51430">
    <property type="entry name" value="NAD(P)-linked oxidoreductase"/>
    <property type="match status" value="1"/>
</dbReference>